<name>A0ABR4FI11_9EURO</name>
<evidence type="ECO:0000256" key="1">
    <source>
        <dbReference type="SAM" id="MobiDB-lite"/>
    </source>
</evidence>
<comment type="caution">
    <text evidence="2">The sequence shown here is derived from an EMBL/GenBank/DDBJ whole genome shotgun (WGS) entry which is preliminary data.</text>
</comment>
<dbReference type="EMBL" id="JBFTWV010000301">
    <property type="protein sequence ID" value="KAL2782888.1"/>
    <property type="molecule type" value="Genomic_DNA"/>
</dbReference>
<dbReference type="Proteomes" id="UP001610563">
    <property type="component" value="Unassembled WGS sequence"/>
</dbReference>
<evidence type="ECO:0000313" key="3">
    <source>
        <dbReference type="Proteomes" id="UP001610563"/>
    </source>
</evidence>
<reference evidence="2 3" key="1">
    <citation type="submission" date="2024-07" db="EMBL/GenBank/DDBJ databases">
        <title>Section-level genome sequencing and comparative genomics of Aspergillus sections Usti and Cavernicolus.</title>
        <authorList>
            <consortium name="Lawrence Berkeley National Laboratory"/>
            <person name="Nybo J.L."/>
            <person name="Vesth T.C."/>
            <person name="Theobald S."/>
            <person name="Frisvad J.C."/>
            <person name="Larsen T.O."/>
            <person name="Kjaerboelling I."/>
            <person name="Rothschild-Mancinelli K."/>
            <person name="Lyhne E.K."/>
            <person name="Kogle M.E."/>
            <person name="Barry K."/>
            <person name="Clum A."/>
            <person name="Na H."/>
            <person name="Ledsgaard L."/>
            <person name="Lin J."/>
            <person name="Lipzen A."/>
            <person name="Kuo A."/>
            <person name="Riley R."/>
            <person name="Mondo S."/>
            <person name="Labutti K."/>
            <person name="Haridas S."/>
            <person name="Pangalinan J."/>
            <person name="Salamov A.A."/>
            <person name="Simmons B.A."/>
            <person name="Magnuson J.K."/>
            <person name="Chen J."/>
            <person name="Drula E."/>
            <person name="Henrissat B."/>
            <person name="Wiebenga A."/>
            <person name="Lubbers R.J."/>
            <person name="Gomes A.C."/>
            <person name="Makela M.R."/>
            <person name="Stajich J."/>
            <person name="Grigoriev I.V."/>
            <person name="Mortensen U.H."/>
            <person name="De Vries R.P."/>
            <person name="Baker S.E."/>
            <person name="Andersen M.R."/>
        </authorList>
    </citation>
    <scope>NUCLEOTIDE SEQUENCE [LARGE SCALE GENOMIC DNA]</scope>
    <source>
        <strain evidence="2 3">CBS 209.92</strain>
    </source>
</reference>
<sequence length="292" mass="31480">MANDSEHGPAKLIDPFLVQRDFLTDSNTQKGLRWQKRPSHTLEAGPAKRQRMSISNHLDAVTTSPVPYWEESYPLPVNALAVPAVESTASMHGDLEDGNSYIPDLPHTTSAYSTHSAPSLPISEDVVFERYLVDGTVNIAEASPSTHELPRTAMQRHACTSVPGHQPTIVNRTGASVRRPSTRLSQCVSPPSTCLVNAGNEIPTSSIPFSDAGQLENGADAVRPSDLGWHLKGDAQSPSASMHNAQNLLRDELPCNSVIIARSRPNIVATASEALATNPQLQQINRQYSGIG</sequence>
<proteinExistence type="predicted"/>
<accession>A0ABR4FI11</accession>
<gene>
    <name evidence="2" type="ORF">BJX66DRAFT_319552</name>
</gene>
<organism evidence="2 3">
    <name type="scientific">Aspergillus keveii</name>
    <dbReference type="NCBI Taxonomy" id="714993"/>
    <lineage>
        <taxon>Eukaryota</taxon>
        <taxon>Fungi</taxon>
        <taxon>Dikarya</taxon>
        <taxon>Ascomycota</taxon>
        <taxon>Pezizomycotina</taxon>
        <taxon>Eurotiomycetes</taxon>
        <taxon>Eurotiomycetidae</taxon>
        <taxon>Eurotiales</taxon>
        <taxon>Aspergillaceae</taxon>
        <taxon>Aspergillus</taxon>
        <taxon>Aspergillus subgen. Nidulantes</taxon>
    </lineage>
</organism>
<evidence type="ECO:0000313" key="2">
    <source>
        <dbReference type="EMBL" id="KAL2782888.1"/>
    </source>
</evidence>
<feature type="region of interest" description="Disordered" evidence="1">
    <location>
        <begin position="29"/>
        <end position="50"/>
    </location>
</feature>
<keyword evidence="3" id="KW-1185">Reference proteome</keyword>
<protein>
    <submittedName>
        <fullName evidence="2">Uncharacterized protein</fullName>
    </submittedName>
</protein>